<proteinExistence type="predicted"/>
<keyword evidence="1" id="KW-0808">Transferase</keyword>
<sequence length="83" mass="9867">MKIDQVTTVCEFTDVFLEELSALPPEINARDFFDFDRSKFYPTECITLRHTYFVFEKERRVKEILKSATVFSKIDLRSGYCQL</sequence>
<keyword evidence="2" id="KW-1185">Reference proteome</keyword>
<reference evidence="2" key="1">
    <citation type="journal article" date="2019" name="Plant Biotechnol. J.">
        <title>Genome sequencing of the Australian wild diploid species Gossypium australe highlights disease resistance and delayed gland morphogenesis.</title>
        <authorList>
            <person name="Cai Y."/>
            <person name="Cai X."/>
            <person name="Wang Q."/>
            <person name="Wang P."/>
            <person name="Zhang Y."/>
            <person name="Cai C."/>
            <person name="Xu Y."/>
            <person name="Wang K."/>
            <person name="Zhou Z."/>
            <person name="Wang C."/>
            <person name="Geng S."/>
            <person name="Li B."/>
            <person name="Dong Q."/>
            <person name="Hou Y."/>
            <person name="Wang H."/>
            <person name="Ai P."/>
            <person name="Liu Z."/>
            <person name="Yi F."/>
            <person name="Sun M."/>
            <person name="An G."/>
            <person name="Cheng J."/>
            <person name="Zhang Y."/>
            <person name="Shi Q."/>
            <person name="Xie Y."/>
            <person name="Shi X."/>
            <person name="Chang Y."/>
            <person name="Huang F."/>
            <person name="Chen Y."/>
            <person name="Hong S."/>
            <person name="Mi L."/>
            <person name="Sun Q."/>
            <person name="Zhang L."/>
            <person name="Zhou B."/>
            <person name="Peng R."/>
            <person name="Zhang X."/>
            <person name="Liu F."/>
        </authorList>
    </citation>
    <scope>NUCLEOTIDE SEQUENCE [LARGE SCALE GENOMIC DNA]</scope>
    <source>
        <strain evidence="2">cv. PA1801</strain>
    </source>
</reference>
<evidence type="ECO:0000313" key="1">
    <source>
        <dbReference type="EMBL" id="KAA3469441.1"/>
    </source>
</evidence>
<comment type="caution">
    <text evidence="1">The sequence shown here is derived from an EMBL/GenBank/DDBJ whole genome shotgun (WGS) entry which is preliminary data.</text>
</comment>
<dbReference type="Proteomes" id="UP000325315">
    <property type="component" value="Unassembled WGS sequence"/>
</dbReference>
<dbReference type="OrthoDB" id="1701144at2759"/>
<keyword evidence="1" id="KW-0695">RNA-directed DNA polymerase</keyword>
<protein>
    <submittedName>
        <fullName evidence="1">RNA-directed DNA polymerase-like protein</fullName>
    </submittedName>
</protein>
<name>A0A5B6VK16_9ROSI</name>
<evidence type="ECO:0000313" key="2">
    <source>
        <dbReference type="Proteomes" id="UP000325315"/>
    </source>
</evidence>
<dbReference type="GO" id="GO:0003964">
    <property type="term" value="F:RNA-directed DNA polymerase activity"/>
    <property type="evidence" value="ECO:0007669"/>
    <property type="project" value="UniProtKB-KW"/>
</dbReference>
<accession>A0A5B6VK16</accession>
<dbReference type="AlphaFoldDB" id="A0A5B6VK16"/>
<dbReference type="EMBL" id="SMMG02000006">
    <property type="protein sequence ID" value="KAA3469441.1"/>
    <property type="molecule type" value="Genomic_DNA"/>
</dbReference>
<organism evidence="1 2">
    <name type="scientific">Gossypium australe</name>
    <dbReference type="NCBI Taxonomy" id="47621"/>
    <lineage>
        <taxon>Eukaryota</taxon>
        <taxon>Viridiplantae</taxon>
        <taxon>Streptophyta</taxon>
        <taxon>Embryophyta</taxon>
        <taxon>Tracheophyta</taxon>
        <taxon>Spermatophyta</taxon>
        <taxon>Magnoliopsida</taxon>
        <taxon>eudicotyledons</taxon>
        <taxon>Gunneridae</taxon>
        <taxon>Pentapetalae</taxon>
        <taxon>rosids</taxon>
        <taxon>malvids</taxon>
        <taxon>Malvales</taxon>
        <taxon>Malvaceae</taxon>
        <taxon>Malvoideae</taxon>
        <taxon>Gossypium</taxon>
    </lineage>
</organism>
<gene>
    <name evidence="1" type="ORF">EPI10_015228</name>
</gene>
<keyword evidence="1" id="KW-0548">Nucleotidyltransferase</keyword>